<keyword evidence="2" id="KW-0813">Transport</keyword>
<evidence type="ECO:0000256" key="1">
    <source>
        <dbReference type="ARBA" id="ARBA00004141"/>
    </source>
</evidence>
<dbReference type="WBParaSite" id="Minc3s00709g16394">
    <property type="protein sequence ID" value="Minc3s00709g16394"/>
    <property type="gene ID" value="Minc3s00709g16394"/>
</dbReference>
<dbReference type="Gene3D" id="1.10.287.70">
    <property type="match status" value="1"/>
</dbReference>
<comment type="subcellular location">
    <subcellularLocation>
        <location evidence="1">Membrane</location>
        <topology evidence="1">Multi-pass membrane protein</topology>
    </subcellularLocation>
</comment>
<dbReference type="GO" id="GO:0022841">
    <property type="term" value="F:potassium ion leak channel activity"/>
    <property type="evidence" value="ECO:0007669"/>
    <property type="project" value="TreeGrafter"/>
</dbReference>
<keyword evidence="6 8" id="KW-0472">Membrane</keyword>
<keyword evidence="10" id="KW-1185">Reference proteome</keyword>
<evidence type="ECO:0000259" key="9">
    <source>
        <dbReference type="Pfam" id="PF07885"/>
    </source>
</evidence>
<evidence type="ECO:0000313" key="11">
    <source>
        <dbReference type="WBParaSite" id="Minc3s00709g16394"/>
    </source>
</evidence>
<feature type="transmembrane region" description="Helical" evidence="8">
    <location>
        <begin position="94"/>
        <end position="118"/>
    </location>
</feature>
<protein>
    <submittedName>
        <fullName evidence="11">Potassium channel domain-containing protein</fullName>
    </submittedName>
</protein>
<feature type="domain" description="Potassium channel" evidence="9">
    <location>
        <begin position="220"/>
        <end position="277"/>
    </location>
</feature>
<feature type="transmembrane region" description="Helical" evidence="8">
    <location>
        <begin position="356"/>
        <end position="376"/>
    </location>
</feature>
<evidence type="ECO:0000313" key="10">
    <source>
        <dbReference type="Proteomes" id="UP000887563"/>
    </source>
</evidence>
<dbReference type="Proteomes" id="UP000887563">
    <property type="component" value="Unplaced"/>
</dbReference>
<dbReference type="Pfam" id="PF07885">
    <property type="entry name" value="Ion_trans_2"/>
    <property type="match status" value="1"/>
</dbReference>
<organism evidence="10 11">
    <name type="scientific">Meloidogyne incognita</name>
    <name type="common">Southern root-knot nematode worm</name>
    <name type="synonym">Oxyuris incognita</name>
    <dbReference type="NCBI Taxonomy" id="6306"/>
    <lineage>
        <taxon>Eukaryota</taxon>
        <taxon>Metazoa</taxon>
        <taxon>Ecdysozoa</taxon>
        <taxon>Nematoda</taxon>
        <taxon>Chromadorea</taxon>
        <taxon>Rhabditida</taxon>
        <taxon>Tylenchina</taxon>
        <taxon>Tylenchomorpha</taxon>
        <taxon>Tylenchoidea</taxon>
        <taxon>Meloidogynidae</taxon>
        <taxon>Meloidogyninae</taxon>
        <taxon>Meloidogyne</taxon>
        <taxon>Meloidogyne incognita group</taxon>
    </lineage>
</organism>
<evidence type="ECO:0000256" key="2">
    <source>
        <dbReference type="ARBA" id="ARBA00022448"/>
    </source>
</evidence>
<keyword evidence="7" id="KW-0407">Ion channel</keyword>
<dbReference type="InterPro" id="IPR003280">
    <property type="entry name" value="2pore_dom_K_chnl"/>
</dbReference>
<dbReference type="PANTHER" id="PTHR11003:SF310">
    <property type="entry name" value="UNCOORDINATED PROTEIN 58"/>
    <property type="match status" value="1"/>
</dbReference>
<sequence length="378" mass="43197">MNIRTIQKLSKINNKQINTISIKIENNLVKNEKKYSIIPDNITARWEGFPMPKQQNLLDGDDVGTLLTSQLEGDEEGKAPLTCTQKIIKYIKILVPHIVLVAVLIGYLCLGASILQALETRTELVARSRKLVRLNNMIENFTIESWKIFGSNKTINNPENWAIVFRDYMVKVAQEVDERQETCFNNLLESSKNFKNQKKFFRRPIQQELLAPERLDNIHNKWTFPTALLYVLTVLTTCGYSEVSVNTDVGKIFSVIFALVGIPLMFITAADIGKFLSDTLLRIIAEWKLMTRRVKRIAYDLFYAQKSGKLRRKSLQSISVSLGALELADIGCAYVLCICVYCSFGSIMFMNWEEKWSFIHSFHFGFNLIVTVGSVLDI</sequence>
<evidence type="ECO:0000256" key="8">
    <source>
        <dbReference type="SAM" id="Phobius"/>
    </source>
</evidence>
<keyword evidence="5" id="KW-0406">Ion transport</keyword>
<evidence type="ECO:0000256" key="5">
    <source>
        <dbReference type="ARBA" id="ARBA00023065"/>
    </source>
</evidence>
<proteinExistence type="predicted"/>
<keyword evidence="3 8" id="KW-0812">Transmembrane</keyword>
<dbReference type="AlphaFoldDB" id="A0A914LV14"/>
<feature type="transmembrane region" description="Helical" evidence="8">
    <location>
        <begin position="318"/>
        <end position="344"/>
    </location>
</feature>
<evidence type="ECO:0000256" key="3">
    <source>
        <dbReference type="ARBA" id="ARBA00022692"/>
    </source>
</evidence>
<dbReference type="SUPFAM" id="SSF81324">
    <property type="entry name" value="Voltage-gated potassium channels"/>
    <property type="match status" value="2"/>
</dbReference>
<reference evidence="11" key="1">
    <citation type="submission" date="2022-11" db="UniProtKB">
        <authorList>
            <consortium name="WormBaseParasite"/>
        </authorList>
    </citation>
    <scope>IDENTIFICATION</scope>
</reference>
<evidence type="ECO:0000256" key="7">
    <source>
        <dbReference type="ARBA" id="ARBA00023303"/>
    </source>
</evidence>
<dbReference type="GO" id="GO:0015271">
    <property type="term" value="F:outward rectifier potassium channel activity"/>
    <property type="evidence" value="ECO:0007669"/>
    <property type="project" value="TreeGrafter"/>
</dbReference>
<name>A0A914LV14_MELIC</name>
<keyword evidence="4 8" id="KW-1133">Transmembrane helix</keyword>
<dbReference type="GO" id="GO:0030322">
    <property type="term" value="P:stabilization of membrane potential"/>
    <property type="evidence" value="ECO:0007669"/>
    <property type="project" value="TreeGrafter"/>
</dbReference>
<dbReference type="InterPro" id="IPR013099">
    <property type="entry name" value="K_chnl_dom"/>
</dbReference>
<evidence type="ECO:0000256" key="6">
    <source>
        <dbReference type="ARBA" id="ARBA00023136"/>
    </source>
</evidence>
<accession>A0A914LV14</accession>
<dbReference type="GO" id="GO:0005886">
    <property type="term" value="C:plasma membrane"/>
    <property type="evidence" value="ECO:0007669"/>
    <property type="project" value="TreeGrafter"/>
</dbReference>
<evidence type="ECO:0000256" key="4">
    <source>
        <dbReference type="ARBA" id="ARBA00022989"/>
    </source>
</evidence>
<feature type="transmembrane region" description="Helical" evidence="8">
    <location>
        <begin position="222"/>
        <end position="240"/>
    </location>
</feature>
<feature type="transmembrane region" description="Helical" evidence="8">
    <location>
        <begin position="252"/>
        <end position="270"/>
    </location>
</feature>
<dbReference type="PANTHER" id="PTHR11003">
    <property type="entry name" value="POTASSIUM CHANNEL, SUBFAMILY K"/>
    <property type="match status" value="1"/>
</dbReference>